<evidence type="ECO:0000256" key="5">
    <source>
        <dbReference type="ARBA" id="ARBA00022801"/>
    </source>
</evidence>
<name>A0A9J7EF75_SPOLT</name>
<comment type="similarity">
    <text evidence="2">Belongs to the peptidase S1 family.</text>
</comment>
<evidence type="ECO:0000256" key="8">
    <source>
        <dbReference type="ARBA" id="ARBA00023240"/>
    </source>
</evidence>
<dbReference type="InterPro" id="IPR001314">
    <property type="entry name" value="Peptidase_S1A"/>
</dbReference>
<evidence type="ECO:0000256" key="3">
    <source>
        <dbReference type="ARBA" id="ARBA00022656"/>
    </source>
</evidence>
<dbReference type="InterPro" id="IPR001254">
    <property type="entry name" value="Trypsin_dom"/>
</dbReference>
<dbReference type="GO" id="GO:0006508">
    <property type="term" value="P:proteolysis"/>
    <property type="evidence" value="ECO:0007669"/>
    <property type="project" value="UniProtKB-KW"/>
</dbReference>
<dbReference type="RefSeq" id="XP_022827209.1">
    <property type="nucleotide sequence ID" value="XM_022971441.1"/>
</dbReference>
<keyword evidence="13" id="KW-1185">Reference proteome</keyword>
<dbReference type="GeneID" id="111356955"/>
<reference evidence="14" key="1">
    <citation type="submission" date="2025-08" db="UniProtKB">
        <authorList>
            <consortium name="RefSeq"/>
        </authorList>
    </citation>
    <scope>IDENTIFICATION</scope>
    <source>
        <strain evidence="14">Ishihara</strain>
        <tissue evidence="14">Whole body</tissue>
    </source>
</reference>
<evidence type="ECO:0000256" key="4">
    <source>
        <dbReference type="ARBA" id="ARBA00022670"/>
    </source>
</evidence>
<evidence type="ECO:0000259" key="12">
    <source>
        <dbReference type="PROSITE" id="PS50240"/>
    </source>
</evidence>
<dbReference type="InterPro" id="IPR009003">
    <property type="entry name" value="Peptidase_S1_PA"/>
</dbReference>
<organism evidence="13 14">
    <name type="scientific">Spodoptera litura</name>
    <name type="common">Asian cotton leafworm</name>
    <dbReference type="NCBI Taxonomy" id="69820"/>
    <lineage>
        <taxon>Eukaryota</taxon>
        <taxon>Metazoa</taxon>
        <taxon>Ecdysozoa</taxon>
        <taxon>Arthropoda</taxon>
        <taxon>Hexapoda</taxon>
        <taxon>Insecta</taxon>
        <taxon>Pterygota</taxon>
        <taxon>Neoptera</taxon>
        <taxon>Endopterygota</taxon>
        <taxon>Lepidoptera</taxon>
        <taxon>Glossata</taxon>
        <taxon>Ditrysia</taxon>
        <taxon>Noctuoidea</taxon>
        <taxon>Noctuidae</taxon>
        <taxon>Amphipyrinae</taxon>
        <taxon>Spodoptera</taxon>
    </lineage>
</organism>
<dbReference type="Gene3D" id="2.40.10.10">
    <property type="entry name" value="Trypsin-like serine proteases"/>
    <property type="match status" value="1"/>
</dbReference>
<dbReference type="AlphaFoldDB" id="A0A9J7EF75"/>
<dbReference type="Pfam" id="PF00089">
    <property type="entry name" value="Trypsin"/>
    <property type="match status" value="1"/>
</dbReference>
<sequence length="341" mass="36224">MPLDGFKGFQLVFSRAIPKMGAILQTQPNLWLVKICFPGVNAYTLEGAGRIIEGTYRSNINYVISLQEKQSTPSYERGHKCGGVLITRQNALTAASCVLNENGQLINVTNFRVFAGTVLTNDNADNVRDIASITVHPEYNRQTFVNDIAVITLQAAFPEAINPLPMPTGALLYPLPEPCESSGFGSRNATSSASAQLITLSPVIAIPRETCNLEISQMTIVPNMICGLSAGGGCVGDLGNPLVCNPQSTPVLDGILIRSNNCGANANHLEVFTRVFPYASWVNEILSPTPSSSTPASSTPDSSTSSSSTTTTPAPGAASTSQLGTSVALMFVIIQYFKIFN</sequence>
<dbReference type="KEGG" id="sliu:111356955"/>
<evidence type="ECO:0000256" key="2">
    <source>
        <dbReference type="ARBA" id="ARBA00007664"/>
    </source>
</evidence>
<dbReference type="Proteomes" id="UP000301870">
    <property type="component" value="Chromosome 24"/>
</dbReference>
<keyword evidence="3" id="KW-0800">Toxin</keyword>
<keyword evidence="6" id="KW-0720">Serine protease</keyword>
<evidence type="ECO:0000256" key="10">
    <source>
        <dbReference type="ARBA" id="ARBA00084094"/>
    </source>
</evidence>
<dbReference type="PANTHER" id="PTHR24276:SF91">
    <property type="entry name" value="AT26814P-RELATED"/>
    <property type="match status" value="1"/>
</dbReference>
<keyword evidence="5" id="KW-0378">Hydrolase</keyword>
<evidence type="ECO:0000256" key="1">
    <source>
        <dbReference type="ARBA" id="ARBA00004239"/>
    </source>
</evidence>
<keyword evidence="8" id="KW-1199">Hemostasis impairing toxin</keyword>
<evidence type="ECO:0000256" key="7">
    <source>
        <dbReference type="ARBA" id="ARBA00023157"/>
    </source>
</evidence>
<dbReference type="PROSITE" id="PS50240">
    <property type="entry name" value="TRYPSIN_DOM"/>
    <property type="match status" value="1"/>
</dbReference>
<evidence type="ECO:0000256" key="9">
    <source>
        <dbReference type="ARBA" id="ARBA00055534"/>
    </source>
</evidence>
<dbReference type="InterPro" id="IPR043504">
    <property type="entry name" value="Peptidase_S1_PA_chymotrypsin"/>
</dbReference>
<gene>
    <name evidence="14" type="primary">LOC111356955</name>
</gene>
<dbReference type="SUPFAM" id="SSF50494">
    <property type="entry name" value="Trypsin-like serine proteases"/>
    <property type="match status" value="1"/>
</dbReference>
<dbReference type="PRINTS" id="PR00722">
    <property type="entry name" value="CHYMOTRYPSIN"/>
</dbReference>
<dbReference type="OrthoDB" id="8189841at2759"/>
<dbReference type="PANTHER" id="PTHR24276">
    <property type="entry name" value="POLYSERASE-RELATED"/>
    <property type="match status" value="1"/>
</dbReference>
<accession>A0A9J7EF75</accession>
<dbReference type="GO" id="GO:0090729">
    <property type="term" value="F:toxin activity"/>
    <property type="evidence" value="ECO:0007669"/>
    <property type="project" value="UniProtKB-KW"/>
</dbReference>
<proteinExistence type="inferred from homology"/>
<dbReference type="GO" id="GO:0004252">
    <property type="term" value="F:serine-type endopeptidase activity"/>
    <property type="evidence" value="ECO:0007669"/>
    <property type="project" value="InterPro"/>
</dbReference>
<evidence type="ECO:0000256" key="11">
    <source>
        <dbReference type="SAM" id="MobiDB-lite"/>
    </source>
</evidence>
<feature type="domain" description="Peptidase S1" evidence="12">
    <location>
        <begin position="51"/>
        <end position="287"/>
    </location>
</feature>
<dbReference type="FunFam" id="2.40.10.10:FF:000068">
    <property type="entry name" value="transmembrane protease serine 2"/>
    <property type="match status" value="1"/>
</dbReference>
<keyword evidence="7" id="KW-1015">Disulfide bond</keyword>
<feature type="region of interest" description="Disordered" evidence="11">
    <location>
        <begin position="289"/>
        <end position="320"/>
    </location>
</feature>
<keyword evidence="4" id="KW-0645">Protease</keyword>
<protein>
    <submittedName>
        <fullName evidence="14">Elastase-1-like</fullName>
    </submittedName>
</protein>
<dbReference type="GO" id="GO:0005576">
    <property type="term" value="C:extracellular region"/>
    <property type="evidence" value="ECO:0007669"/>
    <property type="project" value="UniProtKB-SubCell"/>
</dbReference>
<dbReference type="InterPro" id="IPR050430">
    <property type="entry name" value="Peptidase_S1"/>
</dbReference>
<evidence type="ECO:0000313" key="14">
    <source>
        <dbReference type="RefSeq" id="XP_022827209.1"/>
    </source>
</evidence>
<evidence type="ECO:0000313" key="13">
    <source>
        <dbReference type="Proteomes" id="UP000301870"/>
    </source>
</evidence>
<dbReference type="SMART" id="SM00020">
    <property type="entry name" value="Tryp_SPc"/>
    <property type="match status" value="1"/>
</dbReference>
<keyword evidence="10" id="KW-1205">Fibrinolytic toxin</keyword>
<evidence type="ECO:0000256" key="6">
    <source>
        <dbReference type="ARBA" id="ARBA00022825"/>
    </source>
</evidence>
<comment type="subcellular location">
    <subcellularLocation>
        <location evidence="1">Secreted</location>
        <location evidence="1">Extracellular space</location>
    </subcellularLocation>
</comment>
<dbReference type="CDD" id="cd00190">
    <property type="entry name" value="Tryp_SPc"/>
    <property type="match status" value="1"/>
</dbReference>
<comment type="function">
    <text evidence="9">Fibrinolytic activity; shows preferential cleavage of Arg-Gly bonds in all three fibrinogen chains. Contact with the caterpillars causes severe bleeding, due the anticoagulant effect of the protein.</text>
</comment>